<dbReference type="EC" id="2.7.11.1" evidence="1"/>
<dbReference type="SUPFAM" id="SSF56112">
    <property type="entry name" value="Protein kinase-like (PK-like)"/>
    <property type="match status" value="1"/>
</dbReference>
<feature type="transmembrane region" description="Helical" evidence="8">
    <location>
        <begin position="422"/>
        <end position="443"/>
    </location>
</feature>
<evidence type="ECO:0000256" key="3">
    <source>
        <dbReference type="ARBA" id="ARBA00022679"/>
    </source>
</evidence>
<keyword evidence="11" id="KW-1185">Reference proteome</keyword>
<evidence type="ECO:0000256" key="6">
    <source>
        <dbReference type="ARBA" id="ARBA00022840"/>
    </source>
</evidence>
<keyword evidence="5 10" id="KW-0418">Kinase</keyword>
<dbReference type="AlphaFoldDB" id="A0A5J6V2U3"/>
<dbReference type="GO" id="GO:0005524">
    <property type="term" value="F:ATP binding"/>
    <property type="evidence" value="ECO:0007669"/>
    <property type="project" value="UniProtKB-KW"/>
</dbReference>
<evidence type="ECO:0000313" key="10">
    <source>
        <dbReference type="EMBL" id="QFG67997.1"/>
    </source>
</evidence>
<feature type="domain" description="Protein kinase" evidence="9">
    <location>
        <begin position="52"/>
        <end position="307"/>
    </location>
</feature>
<dbReference type="PROSITE" id="PS00108">
    <property type="entry name" value="PROTEIN_KINASE_ST"/>
    <property type="match status" value="1"/>
</dbReference>
<evidence type="ECO:0000256" key="7">
    <source>
        <dbReference type="SAM" id="MobiDB-lite"/>
    </source>
</evidence>
<feature type="compositionally biased region" description="Low complexity" evidence="7">
    <location>
        <begin position="314"/>
        <end position="339"/>
    </location>
</feature>
<evidence type="ECO:0000256" key="2">
    <source>
        <dbReference type="ARBA" id="ARBA00022527"/>
    </source>
</evidence>
<evidence type="ECO:0000256" key="8">
    <source>
        <dbReference type="SAM" id="Phobius"/>
    </source>
</evidence>
<evidence type="ECO:0000256" key="5">
    <source>
        <dbReference type="ARBA" id="ARBA00022777"/>
    </source>
</evidence>
<protein>
    <recommendedName>
        <fullName evidence="1">non-specific serine/threonine protein kinase</fullName>
        <ecNumber evidence="1">2.7.11.1</ecNumber>
    </recommendedName>
</protein>
<dbReference type="KEGG" id="serw:FY030_04030"/>
<dbReference type="InterPro" id="IPR011009">
    <property type="entry name" value="Kinase-like_dom_sf"/>
</dbReference>
<feature type="region of interest" description="Disordered" evidence="7">
    <location>
        <begin position="1"/>
        <end position="46"/>
    </location>
</feature>
<keyword evidence="3" id="KW-0808">Transferase</keyword>
<feature type="compositionally biased region" description="Basic and acidic residues" evidence="7">
    <location>
        <begin position="377"/>
        <end position="394"/>
    </location>
</feature>
<dbReference type="Gene3D" id="3.30.200.20">
    <property type="entry name" value="Phosphorylase Kinase, domain 1"/>
    <property type="match status" value="1"/>
</dbReference>
<feature type="region of interest" description="Disordered" evidence="7">
    <location>
        <begin position="308"/>
        <end position="417"/>
    </location>
</feature>
<keyword evidence="8" id="KW-0812">Transmembrane</keyword>
<dbReference type="Pfam" id="PF00069">
    <property type="entry name" value="Pkinase"/>
    <property type="match status" value="1"/>
</dbReference>
<name>A0A5J6V2U3_9MICO</name>
<dbReference type="PROSITE" id="PS50011">
    <property type="entry name" value="PROTEIN_KINASE_DOM"/>
    <property type="match status" value="1"/>
</dbReference>
<sequence>MGRAGRLGPVHRAAQRRPGDRGPVSEQRDPDDLTTTSETPVGEEPSLVAGRYRIRRTLGRGGGGHVWLAHDEKLGREVTLKRVSGEADAEVLLTRGFREARTSATLAHENVVRVYDAFEHDGFPWIVMEYIPGPSLAELLEGGRRLPVDQVATIGAQLATALAAAHGAGILHRDVKPGNVLLRDERGRDAKLTDFGIARAEEDHQLTRTGFVSGTAAYFSPELARGEDSSPAADVWALGATLYSALEGRKPFPDRDNAVAQLHVIARDQPRPPERAGALTTVLAGMLDPDPDTRWDAARAARELEAVARGGSGPTSWPGAGAGSAAAAAAARHPRPAQGVPEQASQAPHASRHVPHDPTQAVPPVDSTRAIPHARPRRDAPEPGRPGERPRSADPARSGGAGAGARAGAYHRPAGQRRPRRTAMWLGWLLAVPLLAALGWLVWTITEDVRSGDGAQTTASQTGTVGSGEARELAEEFYDRLLSQGLDAARELTTDEAFIDEGLTLNLTSLDVSGMESVENLDGTATVTALVTYSYGERVIVQDETLQVDRVDGAPLIVSRYAPEVSDSGDD</sequence>
<evidence type="ECO:0000259" key="9">
    <source>
        <dbReference type="PROSITE" id="PS50011"/>
    </source>
</evidence>
<organism evidence="10 11">
    <name type="scientific">Ornithinimicrobium pratense</name>
    <dbReference type="NCBI Taxonomy" id="2593973"/>
    <lineage>
        <taxon>Bacteria</taxon>
        <taxon>Bacillati</taxon>
        <taxon>Actinomycetota</taxon>
        <taxon>Actinomycetes</taxon>
        <taxon>Micrococcales</taxon>
        <taxon>Ornithinimicrobiaceae</taxon>
        <taxon>Ornithinimicrobium</taxon>
    </lineage>
</organism>
<keyword evidence="8" id="KW-1133">Transmembrane helix</keyword>
<dbReference type="SMART" id="SM00220">
    <property type="entry name" value="S_TKc"/>
    <property type="match status" value="1"/>
</dbReference>
<dbReference type="PANTHER" id="PTHR43289">
    <property type="entry name" value="MITOGEN-ACTIVATED PROTEIN KINASE KINASE KINASE 20-RELATED"/>
    <property type="match status" value="1"/>
</dbReference>
<accession>A0A5J6V2U3</accession>
<keyword evidence="6" id="KW-0067">ATP-binding</keyword>
<dbReference type="OrthoDB" id="9762169at2"/>
<reference evidence="10 11" key="1">
    <citation type="submission" date="2019-09" db="EMBL/GenBank/DDBJ databases">
        <title>Serinicoccus pratensis sp. nov., isolated from meadow soil.</title>
        <authorList>
            <person name="Zhang W."/>
        </authorList>
    </citation>
    <scope>NUCLEOTIDE SEQUENCE [LARGE SCALE GENOMIC DNA]</scope>
    <source>
        <strain evidence="10 11">W204</strain>
    </source>
</reference>
<dbReference type="CDD" id="cd14014">
    <property type="entry name" value="STKc_PknB_like"/>
    <property type="match status" value="1"/>
</dbReference>
<proteinExistence type="predicted"/>
<dbReference type="EMBL" id="CP044427">
    <property type="protein sequence ID" value="QFG67997.1"/>
    <property type="molecule type" value="Genomic_DNA"/>
</dbReference>
<dbReference type="InterPro" id="IPR008271">
    <property type="entry name" value="Ser/Thr_kinase_AS"/>
</dbReference>
<keyword evidence="2 10" id="KW-0723">Serine/threonine-protein kinase</keyword>
<dbReference type="PANTHER" id="PTHR43289:SF6">
    <property type="entry name" value="SERINE_THREONINE-PROTEIN KINASE NEKL-3"/>
    <property type="match status" value="1"/>
</dbReference>
<dbReference type="InterPro" id="IPR000719">
    <property type="entry name" value="Prot_kinase_dom"/>
</dbReference>
<dbReference type="Proteomes" id="UP000326546">
    <property type="component" value="Chromosome"/>
</dbReference>
<keyword evidence="8" id="KW-0472">Membrane</keyword>
<gene>
    <name evidence="10" type="ORF">FY030_04030</name>
</gene>
<evidence type="ECO:0000313" key="11">
    <source>
        <dbReference type="Proteomes" id="UP000326546"/>
    </source>
</evidence>
<keyword evidence="4" id="KW-0547">Nucleotide-binding</keyword>
<dbReference type="GO" id="GO:0004674">
    <property type="term" value="F:protein serine/threonine kinase activity"/>
    <property type="evidence" value="ECO:0007669"/>
    <property type="project" value="UniProtKB-KW"/>
</dbReference>
<evidence type="ECO:0000256" key="1">
    <source>
        <dbReference type="ARBA" id="ARBA00012513"/>
    </source>
</evidence>
<dbReference type="Gene3D" id="1.10.510.10">
    <property type="entry name" value="Transferase(Phosphotransferase) domain 1"/>
    <property type="match status" value="1"/>
</dbReference>
<evidence type="ECO:0000256" key="4">
    <source>
        <dbReference type="ARBA" id="ARBA00022741"/>
    </source>
</evidence>